<comment type="caution">
    <text evidence="1">The sequence shown here is derived from an EMBL/GenBank/DDBJ whole genome shotgun (WGS) entry which is preliminary data.</text>
</comment>
<dbReference type="EMBL" id="BSSV01000003">
    <property type="protein sequence ID" value="GLX85550.1"/>
    <property type="molecule type" value="Genomic_DNA"/>
</dbReference>
<dbReference type="Pfam" id="PF13528">
    <property type="entry name" value="Glyco_trans_1_3"/>
    <property type="match status" value="1"/>
</dbReference>
<proteinExistence type="predicted"/>
<organism evidence="1 2">
    <name type="scientific">Thalassotalea loyana</name>
    <dbReference type="NCBI Taxonomy" id="280483"/>
    <lineage>
        <taxon>Bacteria</taxon>
        <taxon>Pseudomonadati</taxon>
        <taxon>Pseudomonadota</taxon>
        <taxon>Gammaproteobacteria</taxon>
        <taxon>Alteromonadales</taxon>
        <taxon>Colwelliaceae</taxon>
        <taxon>Thalassotalea</taxon>
    </lineage>
</organism>
<dbReference type="Proteomes" id="UP001157134">
    <property type="component" value="Unassembled WGS sequence"/>
</dbReference>
<accession>A0ABQ6HDG0</accession>
<dbReference type="Gene3D" id="3.40.50.2000">
    <property type="entry name" value="Glycogen Phosphorylase B"/>
    <property type="match status" value="1"/>
</dbReference>
<keyword evidence="1" id="KW-0808">Transferase</keyword>
<evidence type="ECO:0000313" key="2">
    <source>
        <dbReference type="Proteomes" id="UP001157134"/>
    </source>
</evidence>
<reference evidence="1 2" key="1">
    <citation type="submission" date="2023-03" db="EMBL/GenBank/DDBJ databases">
        <title>Thalassotalea loyana LMG 22536T draft genome sequence.</title>
        <authorList>
            <person name="Sawabe T."/>
        </authorList>
    </citation>
    <scope>NUCLEOTIDE SEQUENCE [LARGE SCALE GENOMIC DNA]</scope>
    <source>
        <strain evidence="1 2">LMG 22536</strain>
    </source>
</reference>
<evidence type="ECO:0000313" key="1">
    <source>
        <dbReference type="EMBL" id="GLX85550.1"/>
    </source>
</evidence>
<gene>
    <name evidence="1" type="ORF">tloyanaT_18020</name>
</gene>
<dbReference type="GO" id="GO:0016740">
    <property type="term" value="F:transferase activity"/>
    <property type="evidence" value="ECO:0007669"/>
    <property type="project" value="UniProtKB-KW"/>
</dbReference>
<keyword evidence="2" id="KW-1185">Reference proteome</keyword>
<dbReference type="SUPFAM" id="SSF53756">
    <property type="entry name" value="UDP-Glycosyltransferase/glycogen phosphorylase"/>
    <property type="match status" value="1"/>
</dbReference>
<name>A0ABQ6HDG0_9GAMM</name>
<dbReference type="NCBIfam" id="TIGR00661">
    <property type="entry name" value="MJ1255"/>
    <property type="match status" value="1"/>
</dbReference>
<dbReference type="RefSeq" id="WP_284297762.1">
    <property type="nucleotide sequence ID" value="NZ_BSSV01000003.1"/>
</dbReference>
<protein>
    <submittedName>
        <fullName evidence="1">Glycosyl transferase</fullName>
    </submittedName>
</protein>
<sequence>MKILYGVQGTGNGHITRARAMAACFNAKGIEVDYLFSGREDDQYFDMDVFGRYQTYRGLSFSTVAGKVSLWQSAKKLKFGQFLADVRSLDVTQYDLVLNDFEPVSAWAAKRANKQVINISHQAAFNDPSVPIESNSWLHRWFIKMFAPANLSLGVHWQPFGGTILPPFVEVERVDRHAESFYLVYLPFEKLEEITALLSLFIDEDFVIYHPDVKHKYQVENCYFNPLNRHQFLHDLQQCNGAICNAGFELSSEALTLGKKLLVKPLNGQFEQASNARVLEQMKAASVMESLNEHAVDQWLGVKTSTMVNFPSDPSPLIEWLLEGNYDQPERLCERLWQQV</sequence>
<dbReference type="InterPro" id="IPR005262">
    <property type="entry name" value="MJ1255-like"/>
</dbReference>